<feature type="non-terminal residue" evidence="1">
    <location>
        <position position="146"/>
    </location>
</feature>
<organism evidence="1">
    <name type="scientific">marine sediment metagenome</name>
    <dbReference type="NCBI Taxonomy" id="412755"/>
    <lineage>
        <taxon>unclassified sequences</taxon>
        <taxon>metagenomes</taxon>
        <taxon>ecological metagenomes</taxon>
    </lineage>
</organism>
<name>X1UR89_9ZZZZ</name>
<evidence type="ECO:0008006" key="2">
    <source>
        <dbReference type="Google" id="ProtNLM"/>
    </source>
</evidence>
<dbReference type="AlphaFoldDB" id="X1UR89"/>
<proteinExistence type="predicted"/>
<gene>
    <name evidence="1" type="ORF">S12H4_60014</name>
</gene>
<accession>X1UR89</accession>
<reference evidence="1" key="1">
    <citation type="journal article" date="2014" name="Front. Microbiol.">
        <title>High frequency of phylogenetically diverse reductive dehalogenase-homologous genes in deep subseafloor sedimentary metagenomes.</title>
        <authorList>
            <person name="Kawai M."/>
            <person name="Futagami T."/>
            <person name="Toyoda A."/>
            <person name="Takaki Y."/>
            <person name="Nishi S."/>
            <person name="Hori S."/>
            <person name="Arai W."/>
            <person name="Tsubouchi T."/>
            <person name="Morono Y."/>
            <person name="Uchiyama I."/>
            <person name="Ito T."/>
            <person name="Fujiyama A."/>
            <person name="Inagaki F."/>
            <person name="Takami H."/>
        </authorList>
    </citation>
    <scope>NUCLEOTIDE SEQUENCE</scope>
    <source>
        <strain evidence="1">Expedition CK06-06</strain>
    </source>
</reference>
<evidence type="ECO:0000313" key="1">
    <source>
        <dbReference type="EMBL" id="GAJ20003.1"/>
    </source>
</evidence>
<sequence length="146" mass="17116">WDNGELRYRKNYDSKDTFLGKVQSFRKLITPDNIAVLQSTEISNEAKTYRVNYYEYDNYGNACLIRECGNTAITTDDRWIHRKYAYRDTTFWLKTEACPAVTPTTSYTSFFSDTEVDTLIIQRKWGNSEPGPWHDMVQDTFTYSPA</sequence>
<feature type="non-terminal residue" evidence="1">
    <location>
        <position position="1"/>
    </location>
</feature>
<dbReference type="EMBL" id="BARW01039382">
    <property type="protein sequence ID" value="GAJ20003.1"/>
    <property type="molecule type" value="Genomic_DNA"/>
</dbReference>
<comment type="caution">
    <text evidence="1">The sequence shown here is derived from an EMBL/GenBank/DDBJ whole genome shotgun (WGS) entry which is preliminary data.</text>
</comment>
<protein>
    <recommendedName>
        <fullName evidence="2">Insecticide toxin TcdB middle/N-terminal domain-containing protein</fullName>
    </recommendedName>
</protein>